<dbReference type="Pfam" id="PF12520">
    <property type="entry name" value="DUF3723"/>
    <property type="match status" value="1"/>
</dbReference>
<gene>
    <name evidence="1" type="ORF">BP00DRAFT_339671</name>
</gene>
<dbReference type="AlphaFoldDB" id="A0A2V5JCI4"/>
<evidence type="ECO:0000313" key="2">
    <source>
        <dbReference type="Proteomes" id="UP000248817"/>
    </source>
</evidence>
<feature type="non-terminal residue" evidence="1">
    <location>
        <position position="560"/>
    </location>
</feature>
<keyword evidence="2" id="KW-1185">Reference proteome</keyword>
<dbReference type="Proteomes" id="UP000248817">
    <property type="component" value="Unassembled WGS sequence"/>
</dbReference>
<sequence length="560" mass="64969">MDNPWNLTSAAQLGTVKIHQLRQLRFTSLQGKLKTHSVDQGNINRLKHRFKKEGCQRSAPPNYINALVSRDQYREILTMNSLSAIGSDIPAIILAPNCFLDCTRGRHRIAAASSWLPPDDIWWNVTLYDNSKLDDQARRILYEFRDSSRVLSDGEIFFNVRYYQKCQNDAAAGEWLAKWSPTKCRDFRQIYRDKGSPYKRFQKSLDELLDFPGIWQPWLMGTHLLSMQCPEELSNYLDHIYRSLHVLTCGHHSDLDLETIQLLEGRCPQWSDGDCWYINEIFNNGRAFSHITDAQARSQLHQAALAFKGIVPSLKTFLENTKYIKPVMQVMKKFLPSNFAGTIQEAMRACYIASSEDPLPIQITENDFAYNPIEDRSTRFWSAYRQMFLFATRNFYGLSEHRPMGVHKHSRKPADYHELWARFKDLANKVGFASSANDSARSSEYTAVHSLLLRLRPPTLFEYDETILSSCTEQVARVLNGIGRKPVAVSRPYHSTDSRTPWSIERRCGMTDADSYFADQKYLFLNQIYTLQNDERREHPTDFEVKRDMFIAFFPEPDDL</sequence>
<evidence type="ECO:0000313" key="1">
    <source>
        <dbReference type="EMBL" id="PYI33116.1"/>
    </source>
</evidence>
<name>A0A2V5JCI4_9EURO</name>
<proteinExistence type="predicted"/>
<reference evidence="1 2" key="1">
    <citation type="submission" date="2018-02" db="EMBL/GenBank/DDBJ databases">
        <title>The genomes of Aspergillus section Nigri reveals drivers in fungal speciation.</title>
        <authorList>
            <consortium name="DOE Joint Genome Institute"/>
            <person name="Vesth T.C."/>
            <person name="Nybo J."/>
            <person name="Theobald S."/>
            <person name="Brandl J."/>
            <person name="Frisvad J.C."/>
            <person name="Nielsen K.F."/>
            <person name="Lyhne E.K."/>
            <person name="Kogle M.E."/>
            <person name="Kuo A."/>
            <person name="Riley R."/>
            <person name="Clum A."/>
            <person name="Nolan M."/>
            <person name="Lipzen A."/>
            <person name="Salamov A."/>
            <person name="Henrissat B."/>
            <person name="Wiebenga A."/>
            <person name="De vries R.P."/>
            <person name="Grigoriev I.V."/>
            <person name="Mortensen U.H."/>
            <person name="Andersen M.R."/>
            <person name="Baker S.E."/>
        </authorList>
    </citation>
    <scope>NUCLEOTIDE SEQUENCE [LARGE SCALE GENOMIC DNA]</scope>
    <source>
        <strain evidence="1 2">CBS 114.80</strain>
    </source>
</reference>
<protein>
    <submittedName>
        <fullName evidence="1">Uncharacterized protein</fullName>
    </submittedName>
</protein>
<accession>A0A2V5JCI4</accession>
<dbReference type="EMBL" id="KZ825486">
    <property type="protein sequence ID" value="PYI33116.1"/>
    <property type="molecule type" value="Genomic_DNA"/>
</dbReference>
<dbReference type="InterPro" id="IPR022198">
    <property type="entry name" value="DUF3723"/>
</dbReference>
<organism evidence="1 2">
    <name type="scientific">Aspergillus indologenus CBS 114.80</name>
    <dbReference type="NCBI Taxonomy" id="1450541"/>
    <lineage>
        <taxon>Eukaryota</taxon>
        <taxon>Fungi</taxon>
        <taxon>Dikarya</taxon>
        <taxon>Ascomycota</taxon>
        <taxon>Pezizomycotina</taxon>
        <taxon>Eurotiomycetes</taxon>
        <taxon>Eurotiomycetidae</taxon>
        <taxon>Eurotiales</taxon>
        <taxon>Aspergillaceae</taxon>
        <taxon>Aspergillus</taxon>
        <taxon>Aspergillus subgen. Circumdati</taxon>
    </lineage>
</organism>